<name>A0A2S7EQC9_9XANT</name>
<keyword evidence="3" id="KW-1185">Reference proteome</keyword>
<evidence type="ECO:0000256" key="1">
    <source>
        <dbReference type="SAM" id="Phobius"/>
    </source>
</evidence>
<keyword evidence="1" id="KW-0472">Membrane</keyword>
<dbReference type="AlphaFoldDB" id="A0A2S7EQC9"/>
<sequence length="62" mass="6935">MPGREHLTAWLAPTLVIAATVIGCLALHEFAIRRVRWLRTLLGLRGRTQRVASKTDGVPMAW</sequence>
<keyword evidence="1" id="KW-1133">Transmembrane helix</keyword>
<proteinExistence type="predicted"/>
<gene>
    <name evidence="2" type="ORF">XpopCFBP1817_08885</name>
</gene>
<dbReference type="PROSITE" id="PS51257">
    <property type="entry name" value="PROKAR_LIPOPROTEIN"/>
    <property type="match status" value="1"/>
</dbReference>
<organism evidence="2 3">
    <name type="scientific">Xanthomonas populi</name>
    <dbReference type="NCBI Taxonomy" id="53414"/>
    <lineage>
        <taxon>Bacteria</taxon>
        <taxon>Pseudomonadati</taxon>
        <taxon>Pseudomonadota</taxon>
        <taxon>Gammaproteobacteria</taxon>
        <taxon>Lysobacterales</taxon>
        <taxon>Lysobacteraceae</taxon>
        <taxon>Xanthomonas</taxon>
    </lineage>
</organism>
<reference evidence="3" key="1">
    <citation type="submission" date="2016-08" db="EMBL/GenBank/DDBJ databases">
        <authorList>
            <person name="Merda D."/>
            <person name="Briand M."/>
            <person name="Taghouti G."/>
            <person name="Carrere S."/>
            <person name="Gouzy J."/>
            <person name="Portier P."/>
            <person name="Jacques M.-A."/>
            <person name="Fischer-Le Saux M."/>
        </authorList>
    </citation>
    <scope>NUCLEOTIDE SEQUENCE [LARGE SCALE GENOMIC DNA]</scope>
    <source>
        <strain evidence="3">CFBP1817</strain>
    </source>
</reference>
<comment type="caution">
    <text evidence="2">The sequence shown here is derived from an EMBL/GenBank/DDBJ whole genome shotgun (WGS) entry which is preliminary data.</text>
</comment>
<dbReference type="Proteomes" id="UP000239939">
    <property type="component" value="Unassembled WGS sequence"/>
</dbReference>
<evidence type="ECO:0000313" key="3">
    <source>
        <dbReference type="Proteomes" id="UP000239939"/>
    </source>
</evidence>
<accession>A0A2S7EQC9</accession>
<feature type="transmembrane region" description="Helical" evidence="1">
    <location>
        <begin position="12"/>
        <end position="32"/>
    </location>
</feature>
<evidence type="ECO:0000313" key="2">
    <source>
        <dbReference type="EMBL" id="PPU95320.1"/>
    </source>
</evidence>
<keyword evidence="1" id="KW-0812">Transmembrane</keyword>
<protein>
    <submittedName>
        <fullName evidence="2">Uncharacterized protein</fullName>
    </submittedName>
</protein>
<dbReference type="EMBL" id="MDEJ01000043">
    <property type="protein sequence ID" value="PPU95320.1"/>
    <property type="molecule type" value="Genomic_DNA"/>
</dbReference>